<name>A0A3P3RDS4_9EURY</name>
<dbReference type="Pfam" id="PF00741">
    <property type="entry name" value="Gas_vesicle"/>
    <property type="match status" value="1"/>
</dbReference>
<dbReference type="PANTHER" id="PTHR35344">
    <property type="entry name" value="GAS VESICLE STRUCTURAL PROTEIN 2-RELATED"/>
    <property type="match status" value="1"/>
</dbReference>
<dbReference type="Proteomes" id="UP000282322">
    <property type="component" value="Unassembled WGS sequence"/>
</dbReference>
<comment type="similarity">
    <text evidence="3">Belongs to the gas vesicle GvpA family.</text>
</comment>
<dbReference type="PANTHER" id="PTHR35344:SF4">
    <property type="entry name" value="GAS VESICLE PROTEIN A1"/>
    <property type="match status" value="1"/>
</dbReference>
<proteinExistence type="inferred from homology"/>
<keyword evidence="1" id="KW-0304">Gas vesicle</keyword>
<dbReference type="PROSITE" id="PS00234">
    <property type="entry name" value="GAS_VESICLE_A_1"/>
    <property type="match status" value="1"/>
</dbReference>
<feature type="compositionally biased region" description="Basic and acidic residues" evidence="4">
    <location>
        <begin position="83"/>
        <end position="98"/>
    </location>
</feature>
<evidence type="ECO:0000256" key="4">
    <source>
        <dbReference type="SAM" id="MobiDB-lite"/>
    </source>
</evidence>
<gene>
    <name evidence="5" type="ORF">EIK79_07565</name>
</gene>
<accession>A0A3P3RDS4</accession>
<dbReference type="EMBL" id="RRCH01000014">
    <property type="protein sequence ID" value="RRJ31561.1"/>
    <property type="molecule type" value="Genomic_DNA"/>
</dbReference>
<evidence type="ECO:0000256" key="3">
    <source>
        <dbReference type="ARBA" id="ARBA00035646"/>
    </source>
</evidence>
<dbReference type="InterPro" id="IPR018493">
    <property type="entry name" value="GvpA-like_CS"/>
</dbReference>
<keyword evidence="6" id="KW-1185">Reference proteome</keyword>
<dbReference type="NCBIfam" id="NF046090">
    <property type="entry name" value="halo_gas_GvpJ"/>
    <property type="match status" value="1"/>
</dbReference>
<dbReference type="GO" id="GO:0031411">
    <property type="term" value="C:gas vesicle"/>
    <property type="evidence" value="ECO:0007669"/>
    <property type="project" value="UniProtKB-SubCell"/>
</dbReference>
<dbReference type="PROSITE" id="PS00669">
    <property type="entry name" value="GAS_VESICLE_A_2"/>
    <property type="match status" value="1"/>
</dbReference>
<evidence type="ECO:0000313" key="6">
    <source>
        <dbReference type="Proteomes" id="UP000282322"/>
    </source>
</evidence>
<dbReference type="InterPro" id="IPR050530">
    <property type="entry name" value="GvpA"/>
</dbReference>
<dbReference type="GO" id="GO:0005198">
    <property type="term" value="F:structural molecule activity"/>
    <property type="evidence" value="ECO:0007669"/>
    <property type="project" value="InterPro"/>
</dbReference>
<evidence type="ECO:0000256" key="1">
    <source>
        <dbReference type="ARBA" id="ARBA00022987"/>
    </source>
</evidence>
<dbReference type="OrthoDB" id="170622at2157"/>
<comment type="caution">
    <text evidence="5">The sequence shown here is derived from an EMBL/GenBank/DDBJ whole genome shotgun (WGS) entry which is preliminary data.</text>
</comment>
<dbReference type="AlphaFoldDB" id="A0A3P3RDS4"/>
<comment type="subcellular location">
    <subcellularLocation>
        <location evidence="2">Gas vesicle</location>
    </subcellularLocation>
</comment>
<organism evidence="5 6">
    <name type="scientific">Halocatena pleomorpha</name>
    <dbReference type="NCBI Taxonomy" id="1785090"/>
    <lineage>
        <taxon>Archaea</taxon>
        <taxon>Methanobacteriati</taxon>
        <taxon>Methanobacteriota</taxon>
        <taxon>Stenosarchaea group</taxon>
        <taxon>Halobacteria</taxon>
        <taxon>Halobacteriales</taxon>
        <taxon>Natronomonadaceae</taxon>
        <taxon>Halocatena</taxon>
    </lineage>
</organism>
<sequence length="105" mass="11098">MSNAQPTRNGDSLADVVELVLDKGVVINADIAVSVGDTELLGIQLRAAIASFDTAAEYGLEFPEGTDMQRVAKATESNQSDQSDEKAEEAVAPKKDAETVIDDTD</sequence>
<protein>
    <submittedName>
        <fullName evidence="5">Gas vesicle protein</fullName>
    </submittedName>
</protein>
<dbReference type="GO" id="GO:0012506">
    <property type="term" value="C:vesicle membrane"/>
    <property type="evidence" value="ECO:0007669"/>
    <property type="project" value="InterPro"/>
</dbReference>
<dbReference type="InterPro" id="IPR000638">
    <property type="entry name" value="Gas-vesicle_GvpA-like"/>
</dbReference>
<feature type="region of interest" description="Disordered" evidence="4">
    <location>
        <begin position="71"/>
        <end position="105"/>
    </location>
</feature>
<evidence type="ECO:0000313" key="5">
    <source>
        <dbReference type="EMBL" id="RRJ31561.1"/>
    </source>
</evidence>
<reference evidence="5 6" key="1">
    <citation type="submission" date="2018-11" db="EMBL/GenBank/DDBJ databases">
        <title>Taxonoimc description of Halomarina strain SPP-AMP-1.</title>
        <authorList>
            <person name="Pal Y."/>
            <person name="Srinivasana K."/>
            <person name="Verma A."/>
            <person name="Kumar P."/>
        </authorList>
    </citation>
    <scope>NUCLEOTIDE SEQUENCE [LARGE SCALE GENOMIC DNA]</scope>
    <source>
        <strain evidence="5 6">SPP-AMP-1</strain>
    </source>
</reference>
<evidence type="ECO:0000256" key="2">
    <source>
        <dbReference type="ARBA" id="ARBA00035108"/>
    </source>
</evidence>